<evidence type="ECO:0000313" key="2">
    <source>
        <dbReference type="Proteomes" id="UP001206788"/>
    </source>
</evidence>
<protein>
    <submittedName>
        <fullName evidence="1">DUF4249 domain-containing protein</fullName>
    </submittedName>
</protein>
<dbReference type="RefSeq" id="WP_259414291.1">
    <property type="nucleotide sequence ID" value="NZ_JANWGH010000002.1"/>
</dbReference>
<accession>A0ABT2G642</accession>
<sequence>MNNWRRFSILALIFLVFNSCVDQISFPLDRGVEKLIVYGQLSNLNEDKFVFLSETTSADREPLFAGQYLVLNDLPRPVTTAQVFVVNSDNQRFSLNQIEPGKYMLPRNVEIREDVPYFVEIFIEGRVYRSEPEQMPQVVGEDELGYTFSRGNFKGAPETAFISIVSDVQLPAVDFPYFLRWDVDEAYYWNLTFFPNPFNKAPPDCYVFGFPDPERITLFNGENAPASGQGGSQIVAERIVDESFLSRHYFNVRQVSTSRGSHDYWRRIRELVNNSGSVFDTPPAPVRGNVYNASNPDEVVLGYFEVVRVSQKRIYTTRADVPFFIPEVCTYDPARPLDKYPRTCLRCSEFPNSTSQTPHWWFDQ</sequence>
<reference evidence="1 2" key="1">
    <citation type="submission" date="2022-08" db="EMBL/GenBank/DDBJ databases">
        <title>Algoriphagus sp. CAU 1643 isolated from mud.</title>
        <authorList>
            <person name="Kim W."/>
        </authorList>
    </citation>
    <scope>NUCLEOTIDE SEQUENCE [LARGE SCALE GENOMIC DNA]</scope>
    <source>
        <strain evidence="1 2">CAU 1643</strain>
    </source>
</reference>
<dbReference type="InterPro" id="IPR025345">
    <property type="entry name" value="DUF4249"/>
</dbReference>
<comment type="caution">
    <text evidence="1">The sequence shown here is derived from an EMBL/GenBank/DDBJ whole genome shotgun (WGS) entry which is preliminary data.</text>
</comment>
<dbReference type="Pfam" id="PF14054">
    <property type="entry name" value="DUF4249"/>
    <property type="match status" value="1"/>
</dbReference>
<organism evidence="1 2">
    <name type="scientific">Algoriphagus limi</name>
    <dbReference type="NCBI Taxonomy" id="2975273"/>
    <lineage>
        <taxon>Bacteria</taxon>
        <taxon>Pseudomonadati</taxon>
        <taxon>Bacteroidota</taxon>
        <taxon>Cytophagia</taxon>
        <taxon>Cytophagales</taxon>
        <taxon>Cyclobacteriaceae</taxon>
        <taxon>Algoriphagus</taxon>
    </lineage>
</organism>
<keyword evidence="2" id="KW-1185">Reference proteome</keyword>
<dbReference type="EMBL" id="JANWGH010000002">
    <property type="protein sequence ID" value="MCS5490587.1"/>
    <property type="molecule type" value="Genomic_DNA"/>
</dbReference>
<gene>
    <name evidence="1" type="ORF">NY014_09115</name>
</gene>
<dbReference type="Proteomes" id="UP001206788">
    <property type="component" value="Unassembled WGS sequence"/>
</dbReference>
<proteinExistence type="predicted"/>
<evidence type="ECO:0000313" key="1">
    <source>
        <dbReference type="EMBL" id="MCS5490587.1"/>
    </source>
</evidence>
<name>A0ABT2G642_9BACT</name>